<evidence type="ECO:0000313" key="5">
    <source>
        <dbReference type="Proteomes" id="UP000177165"/>
    </source>
</evidence>
<dbReference type="Gene3D" id="3.20.110.20">
    <property type="match status" value="1"/>
</dbReference>
<organism evidence="4 5">
    <name type="scientific">Candidatus Kerfeldbacteria bacterium RIFCSPHIGHO2_02_FULL_42_14</name>
    <dbReference type="NCBI Taxonomy" id="1798540"/>
    <lineage>
        <taxon>Bacteria</taxon>
        <taxon>Candidatus Kerfeldiibacteriota</taxon>
    </lineage>
</organism>
<dbReference type="EMBL" id="MHKB01000009">
    <property type="protein sequence ID" value="OGY79365.1"/>
    <property type="molecule type" value="Genomic_DNA"/>
</dbReference>
<dbReference type="GO" id="GO:0005975">
    <property type="term" value="P:carbohydrate metabolic process"/>
    <property type="evidence" value="ECO:0007669"/>
    <property type="project" value="InterPro"/>
</dbReference>
<dbReference type="AlphaFoldDB" id="A0A1G2ARU2"/>
<sequence length="426" mass="49640">MKKNVTQFSGVRRESRSIPWAALFHIYQPDHWDPRVIRKVAKEAYYPFLRMLQKNPNHKITLNICASLTEQLSRHGMSDLLRGFALCAQRGQIEFTQTAKYHPILPKLPRKEIIRQFELNYATNRAFFGEAFAPRGVFLPEMCMNHNVASIIAELGYEWIVLDEIAYAGRIGDVSFRYKYYDPKSTLLLLFRNRILSDVFFRLDLNTVSEFRNFILEKLAPQSPLVTALDGENLGHHRKGMDGIYHKLVQSRPFVTMTYSELLATLPLRKLSHPLHPSSWASRSEELARGVPYIRWDDPTNPIHTLLWEITRGVLKIFYKHQAKTVLCGEARIRLDQALNSDQYWWASTQPWWSVEILFAALDEWKQVLSQLAGVPQQEIQKIMRLITRTKRLVRTWQDKGVAERRRLAYLRTVQEASFLGGKTVL</sequence>
<keyword evidence="2" id="KW-0119">Carbohydrate metabolism</keyword>
<dbReference type="InterPro" id="IPR052046">
    <property type="entry name" value="GH57_Enzymes"/>
</dbReference>
<accession>A0A1G2ARU2</accession>
<evidence type="ECO:0000256" key="2">
    <source>
        <dbReference type="ARBA" id="ARBA00023277"/>
    </source>
</evidence>
<dbReference type="GO" id="GO:0003824">
    <property type="term" value="F:catalytic activity"/>
    <property type="evidence" value="ECO:0007669"/>
    <property type="project" value="InterPro"/>
</dbReference>
<proteinExistence type="inferred from homology"/>
<evidence type="ECO:0000313" key="4">
    <source>
        <dbReference type="EMBL" id="OGY79365.1"/>
    </source>
</evidence>
<comment type="caution">
    <text evidence="4">The sequence shown here is derived from an EMBL/GenBank/DDBJ whole genome shotgun (WGS) entry which is preliminary data.</text>
</comment>
<dbReference type="Pfam" id="PF03065">
    <property type="entry name" value="Glyco_hydro_57"/>
    <property type="match status" value="1"/>
</dbReference>
<dbReference type="STRING" id="1798540.A3B74_00790"/>
<protein>
    <recommendedName>
        <fullName evidence="3">Glycoside hydrolase family 57 N-terminal domain-containing protein</fullName>
    </recommendedName>
</protein>
<reference evidence="4 5" key="1">
    <citation type="journal article" date="2016" name="Nat. Commun.">
        <title>Thousands of microbial genomes shed light on interconnected biogeochemical processes in an aquifer system.</title>
        <authorList>
            <person name="Anantharaman K."/>
            <person name="Brown C.T."/>
            <person name="Hug L.A."/>
            <person name="Sharon I."/>
            <person name="Castelle C.J."/>
            <person name="Probst A.J."/>
            <person name="Thomas B.C."/>
            <person name="Singh A."/>
            <person name="Wilkins M.J."/>
            <person name="Karaoz U."/>
            <person name="Brodie E.L."/>
            <person name="Williams K.H."/>
            <person name="Hubbard S.S."/>
            <person name="Banfield J.F."/>
        </authorList>
    </citation>
    <scope>NUCLEOTIDE SEQUENCE [LARGE SCALE GENOMIC DNA]</scope>
</reference>
<dbReference type="Proteomes" id="UP000177165">
    <property type="component" value="Unassembled WGS sequence"/>
</dbReference>
<feature type="domain" description="Glycoside hydrolase family 57 N-terminal" evidence="3">
    <location>
        <begin position="25"/>
        <end position="263"/>
    </location>
</feature>
<evidence type="ECO:0000256" key="1">
    <source>
        <dbReference type="ARBA" id="ARBA00006821"/>
    </source>
</evidence>
<comment type="similarity">
    <text evidence="1">Belongs to the glycosyl hydrolase 57 family.</text>
</comment>
<dbReference type="InterPro" id="IPR004300">
    <property type="entry name" value="Glyco_hydro_57_N"/>
</dbReference>
<dbReference type="InterPro" id="IPR011330">
    <property type="entry name" value="Glyco_hydro/deAcase_b/a-brl"/>
</dbReference>
<dbReference type="SUPFAM" id="SSF88713">
    <property type="entry name" value="Glycoside hydrolase/deacetylase"/>
    <property type="match status" value="1"/>
</dbReference>
<dbReference type="PANTHER" id="PTHR36306">
    <property type="entry name" value="ALPHA-AMYLASE-RELATED-RELATED"/>
    <property type="match status" value="1"/>
</dbReference>
<name>A0A1G2ARU2_9BACT</name>
<gene>
    <name evidence="4" type="ORF">A3B74_00790</name>
</gene>
<dbReference type="PANTHER" id="PTHR36306:SF1">
    <property type="entry name" value="ALPHA-AMYLASE-RELATED"/>
    <property type="match status" value="1"/>
</dbReference>
<evidence type="ECO:0000259" key="3">
    <source>
        <dbReference type="Pfam" id="PF03065"/>
    </source>
</evidence>